<evidence type="ECO:0000256" key="3">
    <source>
        <dbReference type="ARBA" id="ARBA00023125"/>
    </source>
</evidence>
<dbReference type="EMBL" id="JABFUC010000003">
    <property type="protein sequence ID" value="MCG6656956.1"/>
    <property type="molecule type" value="Genomic_DNA"/>
</dbReference>
<dbReference type="PROSITE" id="PS50931">
    <property type="entry name" value="HTH_LYSR"/>
    <property type="match status" value="1"/>
</dbReference>
<dbReference type="InterPro" id="IPR005119">
    <property type="entry name" value="LysR_subst-bd"/>
</dbReference>
<dbReference type="SUPFAM" id="SSF46785">
    <property type="entry name" value="Winged helix' DNA-binding domain"/>
    <property type="match status" value="1"/>
</dbReference>
<comment type="similarity">
    <text evidence="1">Belongs to the LysR transcriptional regulatory family.</text>
</comment>
<comment type="caution">
    <text evidence="6">The sequence shown here is derived from an EMBL/GenBank/DDBJ whole genome shotgun (WGS) entry which is preliminary data.</text>
</comment>
<protein>
    <submittedName>
        <fullName evidence="6">LysR family transcriptional regulator</fullName>
    </submittedName>
</protein>
<dbReference type="Gene3D" id="1.10.10.10">
    <property type="entry name" value="Winged helix-like DNA-binding domain superfamily/Winged helix DNA-binding domain"/>
    <property type="match status" value="1"/>
</dbReference>
<dbReference type="InterPro" id="IPR036390">
    <property type="entry name" value="WH_DNA-bd_sf"/>
</dbReference>
<reference evidence="6 7" key="1">
    <citation type="submission" date="2020-05" db="EMBL/GenBank/DDBJ databases">
        <title>Comparative genomic analysis of denitrifying bacteria from Halomonas genus.</title>
        <authorList>
            <person name="Wang L."/>
            <person name="Shao Z."/>
        </authorList>
    </citation>
    <scope>NUCLEOTIDE SEQUENCE [LARGE SCALE GENOMIC DNA]</scope>
    <source>
        <strain evidence="6 7">A4</strain>
    </source>
</reference>
<evidence type="ECO:0000313" key="7">
    <source>
        <dbReference type="Proteomes" id="UP000814385"/>
    </source>
</evidence>
<keyword evidence="4" id="KW-0804">Transcription</keyword>
<evidence type="ECO:0000259" key="5">
    <source>
        <dbReference type="PROSITE" id="PS50931"/>
    </source>
</evidence>
<accession>A0ABS9P590</accession>
<sequence>MALTFRQLRYFLVLAEELHFGRAAQRLHISQPPLSASLRQLEEELGVQLLARSSKHVALTSAGEAFQRQARRLLEDLEESRKLVRRIAEGASGVLRVGFTPAMLFRRLPRALQALQATHPGIEIQLLERNSADQVQGLETGQLDIGFIHAMPLPETLDTLALADEPFLGCLPRHHPLASRSALSLRDLAGEPLVMFRRDLSPHYYDRILGLFHVADLKPTITHEVSQWLTIVALIAHGMGVALVPAALAGSHFSNVVFLPLSDVTIRHQSLCVWLKEGETPNRDLLIDIVEGIGQADGA</sequence>
<dbReference type="Proteomes" id="UP000814385">
    <property type="component" value="Unassembled WGS sequence"/>
</dbReference>
<dbReference type="RefSeq" id="WP_238975997.1">
    <property type="nucleotide sequence ID" value="NZ_JABFUC010000003.1"/>
</dbReference>
<keyword evidence="2" id="KW-0805">Transcription regulation</keyword>
<gene>
    <name evidence="6" type="ORF">HOP52_04080</name>
</gene>
<dbReference type="PRINTS" id="PR00039">
    <property type="entry name" value="HTHLYSR"/>
</dbReference>
<organism evidence="6 7">
    <name type="scientific">Billgrantia campisalis</name>
    <dbReference type="NCBI Taxonomy" id="74661"/>
    <lineage>
        <taxon>Bacteria</taxon>
        <taxon>Pseudomonadati</taxon>
        <taxon>Pseudomonadota</taxon>
        <taxon>Gammaproteobacteria</taxon>
        <taxon>Oceanospirillales</taxon>
        <taxon>Halomonadaceae</taxon>
        <taxon>Billgrantia</taxon>
    </lineage>
</organism>
<dbReference type="Gene3D" id="3.40.190.10">
    <property type="entry name" value="Periplasmic binding protein-like II"/>
    <property type="match status" value="2"/>
</dbReference>
<name>A0ABS9P590_9GAMM</name>
<proteinExistence type="inferred from homology"/>
<dbReference type="InterPro" id="IPR036388">
    <property type="entry name" value="WH-like_DNA-bd_sf"/>
</dbReference>
<dbReference type="PANTHER" id="PTHR30346:SF0">
    <property type="entry name" value="HCA OPERON TRANSCRIPTIONAL ACTIVATOR HCAR"/>
    <property type="match status" value="1"/>
</dbReference>
<keyword evidence="7" id="KW-1185">Reference proteome</keyword>
<evidence type="ECO:0000313" key="6">
    <source>
        <dbReference type="EMBL" id="MCG6656956.1"/>
    </source>
</evidence>
<dbReference type="Pfam" id="PF03466">
    <property type="entry name" value="LysR_substrate"/>
    <property type="match status" value="1"/>
</dbReference>
<evidence type="ECO:0000256" key="2">
    <source>
        <dbReference type="ARBA" id="ARBA00023015"/>
    </source>
</evidence>
<dbReference type="SUPFAM" id="SSF53850">
    <property type="entry name" value="Periplasmic binding protein-like II"/>
    <property type="match status" value="1"/>
</dbReference>
<dbReference type="PANTHER" id="PTHR30346">
    <property type="entry name" value="TRANSCRIPTIONAL DUAL REGULATOR HCAR-RELATED"/>
    <property type="match status" value="1"/>
</dbReference>
<evidence type="ECO:0000256" key="1">
    <source>
        <dbReference type="ARBA" id="ARBA00009437"/>
    </source>
</evidence>
<dbReference type="InterPro" id="IPR000847">
    <property type="entry name" value="LysR_HTH_N"/>
</dbReference>
<keyword evidence="3" id="KW-0238">DNA-binding</keyword>
<feature type="domain" description="HTH lysR-type" evidence="5">
    <location>
        <begin position="3"/>
        <end position="60"/>
    </location>
</feature>
<evidence type="ECO:0000256" key="4">
    <source>
        <dbReference type="ARBA" id="ARBA00023163"/>
    </source>
</evidence>
<dbReference type="Pfam" id="PF00126">
    <property type="entry name" value="HTH_1"/>
    <property type="match status" value="1"/>
</dbReference>